<sequence>MTRNTTANKQKCPTCECHFAPNVFSRHMSSCQRKADEQKSAKEFQQQHSGQSDTERSWDTGINTSTYPNEPMTLSEDAEYPIFFDFHENGDRLEESDHVHAPEMNHLEHEPEPDDIKIEYHPSSGRPVKHMPFHEYGKQKDLCGIPVPSDLAPWKPWRSRIDFEVAKLALESSMSEDQINTLITILNRVSQGHDNFTLKDNKEIQKMWDLTAERSAKFQKAEIPVSFRNQEPETFELYHRPVWDWLQELVSDKALVSQMEWDAQQMYKYDHTTRTWKRFVEEAWSANSWWKIQNRLPPGAVPLCIVFYADKSKLSSFGTAKGYPVVLRCANLPMDIRNGNGKGGGRVVGWLPIVTDDAARSGKSDFADFKTIVWHESVRKIFESMVQHSKTGYTMVCGDHNRRSLYPCVLIGSSDFEEQCVICLTRGVQSLYPCVKCKIPHDALTDFDSEYPQRTAKDTVDIVNKALKLAQTSKGESEAVLKQHSLRPHINSFFRINNTDPHEAVSFDDLHFLDSGLWEDHILETHKWHIKNVGRDAAVIIDKRFQMFPRWPKLYHFESGISKLTFNDGSKNHDMSKIFLFAAHDVIRKDKDKAGYALLKATRHYINMIMYAGLNVHTSDTIAAGRASTKTFADTLNRYRTYPTGLDKNWNLVKLHYLRHCWDDIESKGVLRGMSTKPNEKFHGPLRKIYLRRTNFKDTAKQIVRIEHQSLVASQIQDAIDLIDASVRLNKPDEQDTFESPLNNTHISLGSKLTPPVSFAHLESTTPLLFSRLHIRVSDFLSDLLPLSHIPLPQGERIKFTANAVLVPYQSLKVSYESLETWRLTTDILRCNPSFHKRPRYDFMIFQSERGPVFAQLRYLFVCEVADRPYPIALIQAYRVLRSQSSHDKDLGLLRILREQHTELISVESIIRGAVAVPASESDPQKLDDMLVWDVLDGDMFLRIKRDFSGYTSGR</sequence>
<protein>
    <recommendedName>
        <fullName evidence="4">Transposase</fullName>
    </recommendedName>
</protein>
<evidence type="ECO:0008006" key="4">
    <source>
        <dbReference type="Google" id="ProtNLM"/>
    </source>
</evidence>
<gene>
    <name evidence="2" type="ORF">D9757_010150</name>
</gene>
<evidence type="ECO:0000256" key="1">
    <source>
        <dbReference type="SAM" id="MobiDB-lite"/>
    </source>
</evidence>
<dbReference type="InterPro" id="IPR041078">
    <property type="entry name" value="Plavaka"/>
</dbReference>
<dbReference type="OrthoDB" id="3239511at2759"/>
<name>A0A8H5GTH5_9AGAR</name>
<organism evidence="2 3">
    <name type="scientific">Collybiopsis confluens</name>
    <dbReference type="NCBI Taxonomy" id="2823264"/>
    <lineage>
        <taxon>Eukaryota</taxon>
        <taxon>Fungi</taxon>
        <taxon>Dikarya</taxon>
        <taxon>Basidiomycota</taxon>
        <taxon>Agaricomycotina</taxon>
        <taxon>Agaricomycetes</taxon>
        <taxon>Agaricomycetidae</taxon>
        <taxon>Agaricales</taxon>
        <taxon>Marasmiineae</taxon>
        <taxon>Omphalotaceae</taxon>
        <taxon>Collybiopsis</taxon>
    </lineage>
</organism>
<dbReference type="AlphaFoldDB" id="A0A8H5GTH5"/>
<dbReference type="Pfam" id="PF18759">
    <property type="entry name" value="Plavaka"/>
    <property type="match status" value="1"/>
</dbReference>
<keyword evidence="3" id="KW-1185">Reference proteome</keyword>
<dbReference type="Proteomes" id="UP000518752">
    <property type="component" value="Unassembled WGS sequence"/>
</dbReference>
<evidence type="ECO:0000313" key="3">
    <source>
        <dbReference type="Proteomes" id="UP000518752"/>
    </source>
</evidence>
<accession>A0A8H5GTH5</accession>
<dbReference type="EMBL" id="JAACJN010000120">
    <property type="protein sequence ID" value="KAF5370545.1"/>
    <property type="molecule type" value="Genomic_DNA"/>
</dbReference>
<comment type="caution">
    <text evidence="2">The sequence shown here is derived from an EMBL/GenBank/DDBJ whole genome shotgun (WGS) entry which is preliminary data.</text>
</comment>
<feature type="region of interest" description="Disordered" evidence="1">
    <location>
        <begin position="34"/>
        <end position="73"/>
    </location>
</feature>
<feature type="compositionally biased region" description="Polar residues" evidence="1">
    <location>
        <begin position="43"/>
        <end position="52"/>
    </location>
</feature>
<proteinExistence type="predicted"/>
<evidence type="ECO:0000313" key="2">
    <source>
        <dbReference type="EMBL" id="KAF5370545.1"/>
    </source>
</evidence>
<reference evidence="2 3" key="1">
    <citation type="journal article" date="2020" name="ISME J.">
        <title>Uncovering the hidden diversity of litter-decomposition mechanisms in mushroom-forming fungi.</title>
        <authorList>
            <person name="Floudas D."/>
            <person name="Bentzer J."/>
            <person name="Ahren D."/>
            <person name="Johansson T."/>
            <person name="Persson P."/>
            <person name="Tunlid A."/>
        </authorList>
    </citation>
    <scope>NUCLEOTIDE SEQUENCE [LARGE SCALE GENOMIC DNA]</scope>
    <source>
        <strain evidence="2 3">CBS 406.79</strain>
    </source>
</reference>